<evidence type="ECO:0000313" key="4">
    <source>
        <dbReference type="EnsemblProtists" id="EKX55511"/>
    </source>
</evidence>
<dbReference type="OrthoDB" id="445357at2759"/>
<dbReference type="RefSeq" id="XP_005842491.1">
    <property type="nucleotide sequence ID" value="XM_005842434.1"/>
</dbReference>
<proteinExistence type="predicted"/>
<dbReference type="InterPro" id="IPR021139">
    <property type="entry name" value="NYN"/>
</dbReference>
<sequence>MLLNAKMPRGDGRMQGNPGRGWPIPSVWESSEASELEQEEERFYPNSRTGDSRTKTTRGGRGGGSPPLTFSNSFGIPEVQLDRLPSFSYTSKSEASSKQEQESSAASRRDLVWEEGARGYLMPVPIKVMIFIDGTWLFYSFFSRGQSRCPFIKKFGTNWIEDFSIDWAELQAFIRETLQRHLPGRFVDVMRVIVFGSVRSGTHPSSLRVRMFQEMDRSNFEVHLLTHTGGQEKCVDISLAVDMMHYASLQDGYDACVLMTGDKDFMPAMSRVKQKGKRVFLASMRNSCNRDLLDRSSHVYDFEPIFIDDAIDRITVRRKQKDSVIELGHIQQSLSQLVVNFLADNGGRQTMRDVGRHLQANTIDGSNALELLRYHYQNLRSFLDESPELFFINGANLELLDKNGDHDRYNYISEEDMDKTSDMEESKKTSVDMPEEFEAFSEPFDNKLEAYEIEQEGKQHGASSSESSLDFSQLEVETVKVDPQLPAPAPAHKSESLKFVVHPSIVGDLKVIQLKEILKEYK</sequence>
<gene>
    <name evidence="3" type="ORF">GUITHDRAFT_99287</name>
</gene>
<dbReference type="Pfam" id="PF01936">
    <property type="entry name" value="NYN"/>
    <property type="match status" value="1"/>
</dbReference>
<name>L1K3W1_GUITC</name>
<organism evidence="3">
    <name type="scientific">Guillardia theta (strain CCMP2712)</name>
    <name type="common">Cryptophyte</name>
    <dbReference type="NCBI Taxonomy" id="905079"/>
    <lineage>
        <taxon>Eukaryota</taxon>
        <taxon>Cryptophyceae</taxon>
        <taxon>Pyrenomonadales</taxon>
        <taxon>Geminigeraceae</taxon>
        <taxon>Guillardia</taxon>
    </lineage>
</organism>
<feature type="region of interest" description="Disordered" evidence="1">
    <location>
        <begin position="1"/>
        <end position="73"/>
    </location>
</feature>
<evidence type="ECO:0000259" key="2">
    <source>
        <dbReference type="Pfam" id="PF01936"/>
    </source>
</evidence>
<dbReference type="EnsemblProtists" id="EKX55511">
    <property type="protein sequence ID" value="EKX55511"/>
    <property type="gene ID" value="GUITHDRAFT_99287"/>
</dbReference>
<dbReference type="GO" id="GO:0004540">
    <property type="term" value="F:RNA nuclease activity"/>
    <property type="evidence" value="ECO:0007669"/>
    <property type="project" value="InterPro"/>
</dbReference>
<dbReference type="AlphaFoldDB" id="L1K3W1"/>
<dbReference type="eggNOG" id="ENOG502RZHJ">
    <property type="taxonomic scope" value="Eukaryota"/>
</dbReference>
<dbReference type="KEGG" id="gtt:GUITHDRAFT_99287"/>
<evidence type="ECO:0000313" key="5">
    <source>
        <dbReference type="Proteomes" id="UP000011087"/>
    </source>
</evidence>
<keyword evidence="5" id="KW-1185">Reference proteome</keyword>
<reference evidence="5" key="2">
    <citation type="submission" date="2012-11" db="EMBL/GenBank/DDBJ databases">
        <authorList>
            <person name="Kuo A."/>
            <person name="Curtis B.A."/>
            <person name="Tanifuji G."/>
            <person name="Burki F."/>
            <person name="Gruber A."/>
            <person name="Irimia M."/>
            <person name="Maruyama S."/>
            <person name="Arias M.C."/>
            <person name="Ball S.G."/>
            <person name="Gile G.H."/>
            <person name="Hirakawa Y."/>
            <person name="Hopkins J.F."/>
            <person name="Rensing S.A."/>
            <person name="Schmutz J."/>
            <person name="Symeonidi A."/>
            <person name="Elias M."/>
            <person name="Eveleigh R.J."/>
            <person name="Herman E.K."/>
            <person name="Klute M.J."/>
            <person name="Nakayama T."/>
            <person name="Obornik M."/>
            <person name="Reyes-Prieto A."/>
            <person name="Armbrust E.V."/>
            <person name="Aves S.J."/>
            <person name="Beiko R.G."/>
            <person name="Coutinho P."/>
            <person name="Dacks J.B."/>
            <person name="Durnford D.G."/>
            <person name="Fast N.M."/>
            <person name="Green B.R."/>
            <person name="Grisdale C."/>
            <person name="Hempe F."/>
            <person name="Henrissat B."/>
            <person name="Hoppner M.P."/>
            <person name="Ishida K.-I."/>
            <person name="Kim E."/>
            <person name="Koreny L."/>
            <person name="Kroth P.G."/>
            <person name="Liu Y."/>
            <person name="Malik S.-B."/>
            <person name="Maier U.G."/>
            <person name="McRose D."/>
            <person name="Mock T."/>
            <person name="Neilson J.A."/>
            <person name="Onodera N.T."/>
            <person name="Poole A.M."/>
            <person name="Pritham E.J."/>
            <person name="Richards T.A."/>
            <person name="Rocap G."/>
            <person name="Roy S.W."/>
            <person name="Sarai C."/>
            <person name="Schaack S."/>
            <person name="Shirato S."/>
            <person name="Slamovits C.H."/>
            <person name="Spencer D.F."/>
            <person name="Suzuki S."/>
            <person name="Worden A.Z."/>
            <person name="Zauner S."/>
            <person name="Barry K."/>
            <person name="Bell C."/>
            <person name="Bharti A.K."/>
            <person name="Crow J.A."/>
            <person name="Grimwood J."/>
            <person name="Kramer R."/>
            <person name="Lindquist E."/>
            <person name="Lucas S."/>
            <person name="Salamov A."/>
            <person name="McFadden G.I."/>
            <person name="Lane C.E."/>
            <person name="Keeling P.J."/>
            <person name="Gray M.W."/>
            <person name="Grigoriev I.V."/>
            <person name="Archibald J.M."/>
        </authorList>
    </citation>
    <scope>NUCLEOTIDE SEQUENCE</scope>
    <source>
        <strain evidence="5">CCMP2712</strain>
    </source>
</reference>
<feature type="domain" description="NYN" evidence="2">
    <location>
        <begin position="127"/>
        <end position="300"/>
    </location>
</feature>
<dbReference type="Proteomes" id="UP000011087">
    <property type="component" value="Unassembled WGS sequence"/>
</dbReference>
<evidence type="ECO:0000256" key="1">
    <source>
        <dbReference type="SAM" id="MobiDB-lite"/>
    </source>
</evidence>
<dbReference type="InterPro" id="IPR047140">
    <property type="entry name" value="LabA"/>
</dbReference>
<evidence type="ECO:0000313" key="3">
    <source>
        <dbReference type="EMBL" id="EKX55511.1"/>
    </source>
</evidence>
<dbReference type="GeneID" id="17312132"/>
<dbReference type="HOGENOM" id="CLU_522213_0_0_1"/>
<protein>
    <recommendedName>
        <fullName evidence="2">NYN domain-containing protein</fullName>
    </recommendedName>
</protein>
<accession>L1K3W1</accession>
<reference evidence="3 5" key="1">
    <citation type="journal article" date="2012" name="Nature">
        <title>Algal genomes reveal evolutionary mosaicism and the fate of nucleomorphs.</title>
        <authorList>
            <consortium name="DOE Joint Genome Institute"/>
            <person name="Curtis B.A."/>
            <person name="Tanifuji G."/>
            <person name="Burki F."/>
            <person name="Gruber A."/>
            <person name="Irimia M."/>
            <person name="Maruyama S."/>
            <person name="Arias M.C."/>
            <person name="Ball S.G."/>
            <person name="Gile G.H."/>
            <person name="Hirakawa Y."/>
            <person name="Hopkins J.F."/>
            <person name="Kuo A."/>
            <person name="Rensing S.A."/>
            <person name="Schmutz J."/>
            <person name="Symeonidi A."/>
            <person name="Elias M."/>
            <person name="Eveleigh R.J."/>
            <person name="Herman E.K."/>
            <person name="Klute M.J."/>
            <person name="Nakayama T."/>
            <person name="Obornik M."/>
            <person name="Reyes-Prieto A."/>
            <person name="Armbrust E.V."/>
            <person name="Aves S.J."/>
            <person name="Beiko R.G."/>
            <person name="Coutinho P."/>
            <person name="Dacks J.B."/>
            <person name="Durnford D.G."/>
            <person name="Fast N.M."/>
            <person name="Green B.R."/>
            <person name="Grisdale C.J."/>
            <person name="Hempel F."/>
            <person name="Henrissat B."/>
            <person name="Hoppner M.P."/>
            <person name="Ishida K."/>
            <person name="Kim E."/>
            <person name="Koreny L."/>
            <person name="Kroth P.G."/>
            <person name="Liu Y."/>
            <person name="Malik S.B."/>
            <person name="Maier U.G."/>
            <person name="McRose D."/>
            <person name="Mock T."/>
            <person name="Neilson J.A."/>
            <person name="Onodera N.T."/>
            <person name="Poole A.M."/>
            <person name="Pritham E.J."/>
            <person name="Richards T.A."/>
            <person name="Rocap G."/>
            <person name="Roy S.W."/>
            <person name="Sarai C."/>
            <person name="Schaack S."/>
            <person name="Shirato S."/>
            <person name="Slamovits C.H."/>
            <person name="Spencer D.F."/>
            <person name="Suzuki S."/>
            <person name="Worden A.Z."/>
            <person name="Zauner S."/>
            <person name="Barry K."/>
            <person name="Bell C."/>
            <person name="Bharti A.K."/>
            <person name="Crow J.A."/>
            <person name="Grimwood J."/>
            <person name="Kramer R."/>
            <person name="Lindquist E."/>
            <person name="Lucas S."/>
            <person name="Salamov A."/>
            <person name="McFadden G.I."/>
            <person name="Lane C.E."/>
            <person name="Keeling P.J."/>
            <person name="Gray M.W."/>
            <person name="Grigoriev I.V."/>
            <person name="Archibald J.M."/>
        </authorList>
    </citation>
    <scope>NUCLEOTIDE SEQUENCE</scope>
    <source>
        <strain evidence="3 5">CCMP2712</strain>
    </source>
</reference>
<dbReference type="EMBL" id="JH992965">
    <property type="protein sequence ID" value="EKX55511.1"/>
    <property type="molecule type" value="Genomic_DNA"/>
</dbReference>
<reference evidence="4" key="3">
    <citation type="submission" date="2016-03" db="UniProtKB">
        <authorList>
            <consortium name="EnsemblProtists"/>
        </authorList>
    </citation>
    <scope>IDENTIFICATION</scope>
</reference>
<dbReference type="PANTHER" id="PTHR35458">
    <property type="entry name" value="SLR0755 PROTEIN"/>
    <property type="match status" value="1"/>
</dbReference>
<dbReference type="PaxDb" id="55529-EKX55511"/>
<dbReference type="PANTHER" id="PTHR35458:SF8">
    <property type="entry name" value="SLR0650 PROTEIN"/>
    <property type="match status" value="1"/>
</dbReference>
<dbReference type="Gene3D" id="3.40.50.1010">
    <property type="entry name" value="5'-nuclease"/>
    <property type="match status" value="1"/>
</dbReference>